<evidence type="ECO:0000313" key="9">
    <source>
        <dbReference type="Proteomes" id="UP001652642"/>
    </source>
</evidence>
<keyword evidence="4 5" id="KW-0472">Membrane</keyword>
<feature type="domain" description="UBA" evidence="7">
    <location>
        <begin position="314"/>
        <end position="347"/>
    </location>
</feature>
<comment type="subcellular location">
    <subcellularLocation>
        <location evidence="1">Membrane</location>
        <topology evidence="1">Multi-pass membrane protein</topology>
    </subcellularLocation>
</comment>
<dbReference type="Pfam" id="PF01694">
    <property type="entry name" value="Rhomboid"/>
    <property type="match status" value="1"/>
</dbReference>
<evidence type="ECO:0000256" key="3">
    <source>
        <dbReference type="ARBA" id="ARBA00022989"/>
    </source>
</evidence>
<keyword evidence="6" id="KW-0732">Signal</keyword>
<dbReference type="Pfam" id="PF00627">
    <property type="entry name" value="UBA"/>
    <property type="match status" value="1"/>
</dbReference>
<feature type="transmembrane region" description="Helical" evidence="5">
    <location>
        <begin position="167"/>
        <end position="185"/>
    </location>
</feature>
<feature type="transmembrane region" description="Helical" evidence="5">
    <location>
        <begin position="115"/>
        <end position="132"/>
    </location>
</feature>
<dbReference type="RefSeq" id="XP_020656495.2">
    <property type="nucleotide sequence ID" value="XM_020800836.2"/>
</dbReference>
<evidence type="ECO:0000313" key="10">
    <source>
        <dbReference type="RefSeq" id="XP_020656495.2"/>
    </source>
</evidence>
<evidence type="ECO:0000256" key="5">
    <source>
        <dbReference type="SAM" id="Phobius"/>
    </source>
</evidence>
<evidence type="ECO:0000256" key="2">
    <source>
        <dbReference type="ARBA" id="ARBA00022692"/>
    </source>
</evidence>
<sequence length="372" mass="40372">MPVQTRRWRWHSPPMASSTLMALLCIFWLTGVGESLGLAPSLLSSPWQCFRLVTYCFCHTDASLLCTNLLFFLPLGWHQELRLGTLRYLHVSVLGAAASAVLYLLLSALWDRRPALPVGSYAPVHLVLLGCYQRHQKQRGLSGWISVALWAGMLLGLTQVLSPHSPFFLHVCGLLAGLAYWAGVFSPLELPEACLEGVHNWMVRRMQAGGSAFGFVLPPAAGILPLTDPAATAARVSPVSSSTSYWSGERTEQEREPGALLASHSLPPFSAPLEASHVPFSALTDDEQLQAGIQASLQDMAKEEMKLSKSSVSSLRLQQLQRMGFPTNQAVVALAATGHVEGAVSLLIGGHVGDETVVMTESRRQPLPDHHS</sequence>
<dbReference type="InterPro" id="IPR022764">
    <property type="entry name" value="Peptidase_S54_rhomboid_dom"/>
</dbReference>
<dbReference type="GeneID" id="110082895"/>
<name>A0A6J0UBE6_9SAUR</name>
<dbReference type="InterPro" id="IPR035952">
    <property type="entry name" value="Rhomboid-like_sf"/>
</dbReference>
<feature type="transmembrane region" description="Helical" evidence="5">
    <location>
        <begin position="88"/>
        <end position="109"/>
    </location>
</feature>
<dbReference type="CTD" id="25807"/>
<feature type="transmembrane region" description="Helical" evidence="5">
    <location>
        <begin position="144"/>
        <end position="161"/>
    </location>
</feature>
<evidence type="ECO:0000256" key="4">
    <source>
        <dbReference type="ARBA" id="ARBA00023136"/>
    </source>
</evidence>
<keyword evidence="2 5" id="KW-0812">Transmembrane</keyword>
<dbReference type="PANTHER" id="PTHR43066">
    <property type="entry name" value="RHOMBOID-RELATED PROTEIN"/>
    <property type="match status" value="1"/>
</dbReference>
<evidence type="ECO:0000259" key="7">
    <source>
        <dbReference type="Pfam" id="PF00627"/>
    </source>
</evidence>
<dbReference type="GO" id="GO:0016020">
    <property type="term" value="C:membrane"/>
    <property type="evidence" value="ECO:0007669"/>
    <property type="project" value="UniProtKB-SubCell"/>
</dbReference>
<feature type="chain" id="PRO_5045782033" evidence="6">
    <location>
        <begin position="36"/>
        <end position="372"/>
    </location>
</feature>
<dbReference type="AlphaFoldDB" id="A0A6J0UBE6"/>
<organism evidence="9 10">
    <name type="scientific">Pogona vitticeps</name>
    <name type="common">central bearded dragon</name>
    <dbReference type="NCBI Taxonomy" id="103695"/>
    <lineage>
        <taxon>Eukaryota</taxon>
        <taxon>Metazoa</taxon>
        <taxon>Chordata</taxon>
        <taxon>Craniata</taxon>
        <taxon>Vertebrata</taxon>
        <taxon>Euteleostomi</taxon>
        <taxon>Lepidosauria</taxon>
        <taxon>Squamata</taxon>
        <taxon>Bifurcata</taxon>
        <taxon>Unidentata</taxon>
        <taxon>Episquamata</taxon>
        <taxon>Toxicofera</taxon>
        <taxon>Iguania</taxon>
        <taxon>Acrodonta</taxon>
        <taxon>Agamidae</taxon>
        <taxon>Amphibolurinae</taxon>
        <taxon>Pogona</taxon>
    </lineage>
</organism>
<reference evidence="10" key="1">
    <citation type="submission" date="2025-08" db="UniProtKB">
        <authorList>
            <consortium name="RefSeq"/>
        </authorList>
    </citation>
    <scope>IDENTIFICATION</scope>
</reference>
<dbReference type="SUPFAM" id="SSF144091">
    <property type="entry name" value="Rhomboid-like"/>
    <property type="match status" value="1"/>
</dbReference>
<dbReference type="SUPFAM" id="SSF46934">
    <property type="entry name" value="UBA-like"/>
    <property type="match status" value="1"/>
</dbReference>
<feature type="signal peptide" evidence="6">
    <location>
        <begin position="1"/>
        <end position="35"/>
    </location>
</feature>
<feature type="domain" description="Peptidase S54 rhomboid" evidence="8">
    <location>
        <begin position="47"/>
        <end position="184"/>
    </location>
</feature>
<evidence type="ECO:0000259" key="8">
    <source>
        <dbReference type="Pfam" id="PF01694"/>
    </source>
</evidence>
<evidence type="ECO:0000256" key="1">
    <source>
        <dbReference type="ARBA" id="ARBA00004141"/>
    </source>
</evidence>
<dbReference type="GO" id="GO:0004252">
    <property type="term" value="F:serine-type endopeptidase activity"/>
    <property type="evidence" value="ECO:0007669"/>
    <property type="project" value="InterPro"/>
</dbReference>
<protein>
    <submittedName>
        <fullName evidence="10">Rhomboid domain-containing protein 3</fullName>
    </submittedName>
</protein>
<dbReference type="OrthoDB" id="9908508at2759"/>
<keyword evidence="3 5" id="KW-1133">Transmembrane helix</keyword>
<dbReference type="InterPro" id="IPR015940">
    <property type="entry name" value="UBA"/>
</dbReference>
<gene>
    <name evidence="10" type="primary">RHBDD3</name>
</gene>
<dbReference type="InParanoid" id="A0A6J0UBE6"/>
<proteinExistence type="predicted"/>
<keyword evidence="9" id="KW-1185">Reference proteome</keyword>
<feature type="transmembrane region" description="Helical" evidence="5">
    <location>
        <begin position="52"/>
        <end position="76"/>
    </location>
</feature>
<dbReference type="Gene3D" id="1.10.8.10">
    <property type="entry name" value="DNA helicase RuvA subunit, C-terminal domain"/>
    <property type="match status" value="1"/>
</dbReference>
<dbReference type="KEGG" id="pvt:110082895"/>
<dbReference type="PANTHER" id="PTHR43066:SF16">
    <property type="entry name" value="RHOMBOID DOMAIN-CONTAINING PROTEIN 3"/>
    <property type="match status" value="1"/>
</dbReference>
<dbReference type="Proteomes" id="UP001652642">
    <property type="component" value="Chromosome 14"/>
</dbReference>
<dbReference type="Gene3D" id="1.20.1540.10">
    <property type="entry name" value="Rhomboid-like"/>
    <property type="match status" value="1"/>
</dbReference>
<evidence type="ECO:0000256" key="6">
    <source>
        <dbReference type="SAM" id="SignalP"/>
    </source>
</evidence>
<accession>A0A6J0UBE6</accession>
<dbReference type="InterPro" id="IPR009060">
    <property type="entry name" value="UBA-like_sf"/>
</dbReference>